<feature type="region of interest" description="Disordered" evidence="5">
    <location>
        <begin position="1798"/>
        <end position="1866"/>
    </location>
</feature>
<dbReference type="InterPro" id="IPR031325">
    <property type="entry name" value="RHS_repeat"/>
</dbReference>
<evidence type="ECO:0000256" key="6">
    <source>
        <dbReference type="SAM" id="SignalP"/>
    </source>
</evidence>
<dbReference type="Proteomes" id="UP000007735">
    <property type="component" value="Chromosome"/>
</dbReference>
<dbReference type="STRING" id="1117943.SFHH103_02688"/>
<evidence type="ECO:0000259" key="8">
    <source>
        <dbReference type="Pfam" id="PF25023"/>
    </source>
</evidence>
<dbReference type="Pfam" id="PF25023">
    <property type="entry name" value="TEN_YD-shell"/>
    <property type="match status" value="2"/>
</dbReference>
<dbReference type="KEGG" id="sfh:SFHH103_02688"/>
<dbReference type="Pfam" id="PF03534">
    <property type="entry name" value="SpvB"/>
    <property type="match status" value="1"/>
</dbReference>
<feature type="domain" description="Teneurin-like YD-shell" evidence="8">
    <location>
        <begin position="1704"/>
        <end position="1801"/>
    </location>
</feature>
<dbReference type="Gene3D" id="2.180.10.10">
    <property type="entry name" value="RHS repeat-associated core"/>
    <property type="match status" value="2"/>
</dbReference>
<dbReference type="NCBIfam" id="TIGR01643">
    <property type="entry name" value="YD_repeat_2x"/>
    <property type="match status" value="4"/>
</dbReference>
<evidence type="ECO:0000256" key="2">
    <source>
        <dbReference type="ARBA" id="ARBA00022525"/>
    </source>
</evidence>
<feature type="signal peptide" evidence="6">
    <location>
        <begin position="1"/>
        <end position="22"/>
    </location>
</feature>
<dbReference type="PANTHER" id="PTHR32305">
    <property type="match status" value="1"/>
</dbReference>
<keyword evidence="3" id="KW-0677">Repeat</keyword>
<reference evidence="9 10" key="1">
    <citation type="journal article" date="2012" name="J. Bacteriol.">
        <title>Genome sequence of the soybean symbiont Sinorhizobium fredii HH103.</title>
        <authorList>
            <person name="Weidner S."/>
            <person name="Becker A."/>
            <person name="Bonilla I."/>
            <person name="Jaenicke S."/>
            <person name="Lloret J."/>
            <person name="Margaret I."/>
            <person name="Puhler A."/>
            <person name="Ruiz-Sainz J.E."/>
            <person name="Schneiker-Bekel S."/>
            <person name="Szczepanowski R."/>
            <person name="Vinardell J.M."/>
            <person name="Zehner S."/>
            <person name="Gottfert M."/>
        </authorList>
    </citation>
    <scope>NUCLEOTIDE SEQUENCE [LARGE SCALE GENOMIC DNA]</scope>
    <source>
        <strain evidence="9 10">HH103</strain>
    </source>
</reference>
<dbReference type="InterPro" id="IPR022385">
    <property type="entry name" value="Rhs_assc_core"/>
</dbReference>
<evidence type="ECO:0000256" key="1">
    <source>
        <dbReference type="ARBA" id="ARBA00004613"/>
    </source>
</evidence>
<dbReference type="eggNOG" id="COG3209">
    <property type="taxonomic scope" value="Bacteria"/>
</dbReference>
<keyword evidence="4" id="KW-0843">Virulence</keyword>
<evidence type="ECO:0000313" key="10">
    <source>
        <dbReference type="Proteomes" id="UP000007735"/>
    </source>
</evidence>
<gene>
    <name evidence="9" type="ordered locus">SFHH103_02688</name>
</gene>
<comment type="subcellular location">
    <subcellularLocation>
        <location evidence="1">Secreted</location>
    </subcellularLocation>
</comment>
<dbReference type="NCBIfam" id="TIGR03696">
    <property type="entry name" value="Rhs_assc_core"/>
    <property type="match status" value="1"/>
</dbReference>
<dbReference type="PATRIC" id="fig|380.5.peg.2858"/>
<feature type="domain" description="Teneurin-like YD-shell" evidence="8">
    <location>
        <begin position="1531"/>
        <end position="1658"/>
    </location>
</feature>
<protein>
    <submittedName>
        <fullName evidence="9">Uncharacterized protein</fullName>
    </submittedName>
</protein>
<dbReference type="InterPro" id="IPR050708">
    <property type="entry name" value="T6SS_VgrG/RHS"/>
</dbReference>
<name>G9AB92_SINF1</name>
<feature type="compositionally biased region" description="Basic and acidic residues" evidence="5">
    <location>
        <begin position="1816"/>
        <end position="1829"/>
    </location>
</feature>
<feature type="compositionally biased region" description="Polar residues" evidence="5">
    <location>
        <begin position="1836"/>
        <end position="1845"/>
    </location>
</feature>
<proteinExistence type="predicted"/>
<evidence type="ECO:0000259" key="7">
    <source>
        <dbReference type="Pfam" id="PF12256"/>
    </source>
</evidence>
<dbReference type="InterPro" id="IPR028994">
    <property type="entry name" value="Integrin_alpha_N"/>
</dbReference>
<dbReference type="GO" id="GO:0005576">
    <property type="term" value="C:extracellular region"/>
    <property type="evidence" value="ECO:0007669"/>
    <property type="project" value="UniProtKB-SubCell"/>
</dbReference>
<keyword evidence="2" id="KW-0964">Secreted</keyword>
<dbReference type="PANTHER" id="PTHR32305:SF17">
    <property type="entry name" value="TRNA NUCLEASE WAPA"/>
    <property type="match status" value="1"/>
</dbReference>
<dbReference type="Pfam" id="PF05593">
    <property type="entry name" value="RHS_repeat"/>
    <property type="match status" value="2"/>
</dbReference>
<dbReference type="EMBL" id="HE616890">
    <property type="protein sequence ID" value="CCE97183.1"/>
    <property type="molecule type" value="Genomic_DNA"/>
</dbReference>
<accession>G9AB92</accession>
<dbReference type="Pfam" id="PF12256">
    <property type="entry name" value="TcdB_toxin_midN"/>
    <property type="match status" value="1"/>
</dbReference>
<evidence type="ECO:0000313" key="9">
    <source>
        <dbReference type="EMBL" id="CCE97183.1"/>
    </source>
</evidence>
<evidence type="ECO:0000256" key="5">
    <source>
        <dbReference type="SAM" id="MobiDB-lite"/>
    </source>
</evidence>
<feature type="chain" id="PRO_5003519900" evidence="6">
    <location>
        <begin position="23"/>
        <end position="2030"/>
    </location>
</feature>
<dbReference type="RefSeq" id="WP_014329608.1">
    <property type="nucleotide sequence ID" value="NC_016812.1"/>
</dbReference>
<dbReference type="GO" id="GO:0005737">
    <property type="term" value="C:cytoplasm"/>
    <property type="evidence" value="ECO:0007669"/>
    <property type="project" value="InterPro"/>
</dbReference>
<dbReference type="InterPro" id="IPR056823">
    <property type="entry name" value="TEN-like_YD-shell"/>
</dbReference>
<evidence type="ECO:0000256" key="3">
    <source>
        <dbReference type="ARBA" id="ARBA00022737"/>
    </source>
</evidence>
<sequence length="2030" mass="220341">MRVGGFFVSSVFFLSLLSNLHAQTTEVHVNPDGANEAVRRIETGQPEVGNNGVFTYNYPIEIPAFRGLEPKLGLSYNSGRKTKTGGEYQGWLGYGWGLSGVPVIERAGYQLGVPQYLPEDVFLLNGEPLVKCATDTEGASCDAGGNWVSEVENYLRIKFDSASNTWQVTGRDGTVTTFESVGKIAGSTATAEDAKDIAFNYRWLARTVRDTYGNTVSYSYDCADMPVCYPKTVSYNGRTIQFFYETRPDYITAANGHTISTITKRIKAILVKTTSTVSAGYALSYDPAPLSQASRLVSVQHFGGNVALDEAETITGGTALPKTTFDYNDASGTGFSAKSIAGLTGMPHQRRRVTIVKDNFPERDTYSYRTYWKPAFAVADVDSDGVTEIFRSRFDSWGDTSCAYMLYHSPNRDAVFSTQNIPTVGCPGFLFNQANLEDASLVNGLAVGNFASDKTVRQAVVLSSKDAAGVANVFPPRVRWQASFDKSGDTFAITVKDCLAAAGASNEITDARLKALCPSGSSNAIDWDGDGRDSLAGLGKGYGNFFGDGRTQRVGASGFNNGGVPVTLNVSQNGVSETPTIGIAKCGSTYKCGKNWVALDLNGDGLDDLVNFYFGVSDGAEADGFISIYLFTGDRLVPWREKLPVDDMEEATSPFVSDVDGDGKSELGLGVLPSRSARLVNLSNSKWFSFRMHQSQEGYAFPQTYLGRSTSFMTAGDFNGDGQTDLLAAPATLAAPSTNPYDPDYSDKPPLENSDYTSKLFDHFANTPYTILYGTAAGGPANLLNTVTNEQGGQVKTAYRPSTAYANKFLPFVLPTVATVSALNGRGETATTSYSYANGYYDASRRRFLGFGTVTKSLPKIAGETAAPVVRTTYVLSNAAIGLPSKIEYLDDDGVVRRTVSETYALKTATLPYSALNTATTTTRTEGSVTRTLKTTRSFDAWGNITAEINHGRTDKEGDEVLVDTDYTVNTAKYIMSLPHRQRTYDGVDLTGTLLKQTLFFYDENAHAAAPDQGSLTARRDYTTASSYQTSTFTYDVYGNRLTATISGDETTTWVYDPGYHLYVVKETNPLGHVTTFVPNAPCGAPASKTDPNGVATTYSYDVFCRPTLVENEVTGSYVKTSYASFGDPLNQRITTTTGRANHTGTGDQAQYFDGFGRVWKVLTAGDGSSPTSYVETQYDDRSNKMKVSLPYEAEQPPYWTTTTFDWANRPLKVTNPDSTFKSYAYALPDANGGSSNVLMDRTQVTDEEGMSTFTHVSTGGDVTEVVQRTPTAADGTYTSRRLYGASYDGLHRMLKVMDAAGSVWSYSYDLMGNRLVADDPDLGKWLYVYDDASRVIRQTDARGKVTTITYDKLGRPVTTRAYDDLADATAGTGGTLIAQNGYDNMAEAGYYNKGQLTSSVNGAASQQFDYNADGLLQKKIVTIDGVQHIDQTGYDKGRLPLWKDYNSDTDALDVGTSTSKWSYNRKSQLYAIPGYITAIEYEPDGQTSSITYANGVKTTFAYSPTRRWLTSFNTSRDPGNGDPIVTIVNGSYGRDKTGRITSINASGTGNDWTYDYDGFGRLLGVTHAGNKESVYSEDFTYYTNDNLRTRTRLTGGFVYPAATADRPHAPLSLNGVAFSYDANGNLLSDGERSFTYDRANRVSQVVNASGSTVTLSYGPDGARAKKSWPLGTTLYPDASVEWDPADQVFTRYPHMDISVVGTTKYFLHRDHLSSVRAVTNINGTVAESTRYAAFGEPSNKAMTTQKNYVGERFDPETGLMYLNARYMDPTFGRFISPDDWNPTLAGVGTNRYAYAANDPVNRSDPNGHVWSGLESKFDQRSERPEQKEVAGLNDGTKTQSTKSTKFAGGYDSDKNDDRIDDDYQLSDDLSLPSNAIERISPNGDRLEDGRRIFGIGEIGGGVRGVTVGGNTSIAPTVGGLRANGLKDAHHIIQDAAVRKLEGYRTNAAPGVVLKGPSNLSGTAHNLATAVQRQAGGGTYAAERRIGYKALRAAGFSAETARSAIERADTYFESIGVTLDTITRIPGNRR</sequence>
<feature type="domain" description="Insecticide toxin TcdB middle/N-terminal" evidence="7">
    <location>
        <begin position="778"/>
        <end position="865"/>
    </location>
</feature>
<dbReference type="InterPro" id="IPR022045">
    <property type="entry name" value="TcdB_toxin_mid/N"/>
</dbReference>
<evidence type="ECO:0000256" key="4">
    <source>
        <dbReference type="ARBA" id="ARBA00023026"/>
    </source>
</evidence>
<organism evidence="9 10">
    <name type="scientific">Sinorhizobium fredii (strain HH103)</name>
    <dbReference type="NCBI Taxonomy" id="1117943"/>
    <lineage>
        <taxon>Bacteria</taxon>
        <taxon>Pseudomonadati</taxon>
        <taxon>Pseudomonadota</taxon>
        <taxon>Alphaproteobacteria</taxon>
        <taxon>Hyphomicrobiales</taxon>
        <taxon>Rhizobiaceae</taxon>
        <taxon>Sinorhizobium/Ensifer group</taxon>
        <taxon>Sinorhizobium</taxon>
    </lineage>
</organism>
<dbReference type="Gene3D" id="2.130.10.130">
    <property type="entry name" value="Integrin alpha, N-terminal"/>
    <property type="match status" value="1"/>
</dbReference>
<dbReference type="SUPFAM" id="SSF69318">
    <property type="entry name" value="Integrin alpha N-terminal domain"/>
    <property type="match status" value="1"/>
</dbReference>
<dbReference type="InterPro" id="IPR003284">
    <property type="entry name" value="Sal_SpvB"/>
</dbReference>
<keyword evidence="6" id="KW-0732">Signal</keyword>
<dbReference type="InterPro" id="IPR006530">
    <property type="entry name" value="YD"/>
</dbReference>
<dbReference type="HOGENOM" id="CLU_233016_0_0_5"/>